<reference evidence="3" key="1">
    <citation type="submission" date="2017-09" db="EMBL/GenBank/DDBJ databases">
        <authorList>
            <person name="Varghese N."/>
            <person name="Submissions S."/>
        </authorList>
    </citation>
    <scope>NUCLEOTIDE SEQUENCE [LARGE SCALE GENOMIC DNA]</scope>
    <source>
        <strain evidence="3">CGMCC 1.12461</strain>
    </source>
</reference>
<evidence type="ECO:0000313" key="3">
    <source>
        <dbReference type="Proteomes" id="UP000219353"/>
    </source>
</evidence>
<dbReference type="PANTHER" id="PTHR10625:SF23">
    <property type="entry name" value="HISTONE DEACETYLASE 11"/>
    <property type="match status" value="1"/>
</dbReference>
<protein>
    <submittedName>
        <fullName evidence="2">Histone deacetylase 11</fullName>
    </submittedName>
</protein>
<dbReference type="PANTHER" id="PTHR10625">
    <property type="entry name" value="HISTONE DEACETYLASE HDAC1-RELATED"/>
    <property type="match status" value="1"/>
</dbReference>
<sequence length="305" mass="33002">MKVFYHDNYNINIGLLKFVHPFDGMKFGKVVAQLRREKLAEIVEPAQCIPEAAVNTFFSSLMRRLVLHKRPVLEALETPYIPLVPYSWLEKRVLSPMRWGVAGTLAASKTALTGTDAWNLAGGYHHADQRSMEGFCIYNDIGISCQQLVASGELTVDDKILIIDIDAHHGNGNARTFHDNTNVTLLDVYNADIYPNDPVSRRRVDISVPLPSGTGGELYLNKLSGALELLTGGYKLAFVVAGTDVLATDPLGGLKLSIADVAQSHKLVYQRLKALNIPTVFLGGGGYGKESAAAIVAGIKAVAGG</sequence>
<evidence type="ECO:0000259" key="1">
    <source>
        <dbReference type="Pfam" id="PF00850"/>
    </source>
</evidence>
<dbReference type="SUPFAM" id="SSF52768">
    <property type="entry name" value="Arginase/deacetylase"/>
    <property type="match status" value="1"/>
</dbReference>
<dbReference type="RefSeq" id="WP_097110609.1">
    <property type="nucleotide sequence ID" value="NZ_OBEB01000002.1"/>
</dbReference>
<keyword evidence="3" id="KW-1185">Reference proteome</keyword>
<evidence type="ECO:0000313" key="2">
    <source>
        <dbReference type="EMBL" id="SNY49298.1"/>
    </source>
</evidence>
<dbReference type="EMBL" id="OBEB01000002">
    <property type="protein sequence ID" value="SNY49298.1"/>
    <property type="molecule type" value="Genomic_DNA"/>
</dbReference>
<dbReference type="InterPro" id="IPR023696">
    <property type="entry name" value="Ureohydrolase_dom_sf"/>
</dbReference>
<feature type="domain" description="Histone deacetylase" evidence="1">
    <location>
        <begin position="87"/>
        <end position="297"/>
    </location>
</feature>
<proteinExistence type="predicted"/>
<dbReference type="GO" id="GO:0004407">
    <property type="term" value="F:histone deacetylase activity"/>
    <property type="evidence" value="ECO:0007669"/>
    <property type="project" value="TreeGrafter"/>
</dbReference>
<dbReference type="InterPro" id="IPR037138">
    <property type="entry name" value="His_deacetylse_dom_sf"/>
</dbReference>
<dbReference type="AlphaFoldDB" id="A0A285IMU8"/>
<gene>
    <name evidence="2" type="ORF">SAMN06297280_1327</name>
</gene>
<dbReference type="Proteomes" id="UP000219353">
    <property type="component" value="Unassembled WGS sequence"/>
</dbReference>
<organism evidence="2 3">
    <name type="scientific">Arsukibacterium tuosuense</name>
    <dbReference type="NCBI Taxonomy" id="1323745"/>
    <lineage>
        <taxon>Bacteria</taxon>
        <taxon>Pseudomonadati</taxon>
        <taxon>Pseudomonadota</taxon>
        <taxon>Gammaproteobacteria</taxon>
        <taxon>Chromatiales</taxon>
        <taxon>Chromatiaceae</taxon>
        <taxon>Arsukibacterium</taxon>
    </lineage>
</organism>
<dbReference type="Pfam" id="PF00850">
    <property type="entry name" value="Hist_deacetyl"/>
    <property type="match status" value="1"/>
</dbReference>
<dbReference type="GO" id="GO:0040029">
    <property type="term" value="P:epigenetic regulation of gene expression"/>
    <property type="evidence" value="ECO:0007669"/>
    <property type="project" value="TreeGrafter"/>
</dbReference>
<accession>A0A285IMU8</accession>
<dbReference type="InterPro" id="IPR023801">
    <property type="entry name" value="His_deacetylse_dom"/>
</dbReference>
<dbReference type="Gene3D" id="3.40.800.20">
    <property type="entry name" value="Histone deacetylase domain"/>
    <property type="match status" value="1"/>
</dbReference>
<dbReference type="OrthoDB" id="9808367at2"/>
<name>A0A285IMU8_9GAMM</name>